<dbReference type="Proteomes" id="UP000075243">
    <property type="component" value="Unassembled WGS sequence"/>
</dbReference>
<dbReference type="InterPro" id="IPR025315">
    <property type="entry name" value="DUF4220"/>
</dbReference>
<feature type="transmembrane region" description="Helical" evidence="1">
    <location>
        <begin position="53"/>
        <end position="74"/>
    </location>
</feature>
<accession>A0A151QUX8</accession>
<evidence type="ECO:0000259" key="2">
    <source>
        <dbReference type="Pfam" id="PF13968"/>
    </source>
</evidence>
<dbReference type="InterPro" id="IPR007658">
    <property type="entry name" value="DUF594"/>
</dbReference>
<keyword evidence="1" id="KW-0472">Membrane</keyword>
<sequence length="586" mass="67508">MGVISSNLGDIYNKGEQPKNVDPQLLAFWATFFLIHLGGPDTITAYSLEDNELWLRHFVGLLSQSTLTVYVIILSWQGNWLSHLTIPMLIVGIIKYGEKTWSLYCGTIKYLRDSFLGLSDSSRKREQQEELEMDFSREEQRSFLRAIYIFVSLFVDMVFSPRDITEDRNNFLTGVYSKWSLVDSELKLMYDVFYTKAFANYGVWGSISRFITLTTIIVVLVLYACLSEKNEHLDLDHVITYLLVIGALLADIYAFTLVRISEWTVQYMTMMIHRMQFYFEDSSVRIAILDYCCACCHLLLWVDFLLIVFVISHFVPNEVVTVGVSLGQCNFFDLISNKSLNFRKLEELPSVKYCLSSDDLKKAISKSLRDKSEEGAQSNPSGSPGYRTLLLGKNAPIFASELELHRTIITWHIATDMFYNCDSNSSSNLETRKNCKVMSDYMFYLLVKQRQMLPVGAGLITLQDTVIEAKKIVVPQDSLSKMSEILLQHDTTRARDEASEMQSTSVLFHACAVAKQLIAEENRQPTWEFVEELWIEIMRYASAQCRVDMHAHQLRRHPEFLSHVWLFQAHLCLLDQFQITPRQTSV</sequence>
<keyword evidence="1" id="KW-0812">Transmembrane</keyword>
<dbReference type="Pfam" id="PF13968">
    <property type="entry name" value="DUF4220"/>
    <property type="match status" value="1"/>
</dbReference>
<reference evidence="3" key="1">
    <citation type="journal article" date="2012" name="Nat. Biotechnol.">
        <title>Draft genome sequence of pigeonpea (Cajanus cajan), an orphan legume crop of resource-poor farmers.</title>
        <authorList>
            <person name="Varshney R.K."/>
            <person name="Chen W."/>
            <person name="Li Y."/>
            <person name="Bharti A.K."/>
            <person name="Saxena R.K."/>
            <person name="Schlueter J.A."/>
            <person name="Donoghue M.T."/>
            <person name="Azam S."/>
            <person name="Fan G."/>
            <person name="Whaley A.M."/>
            <person name="Farmer A.D."/>
            <person name="Sheridan J."/>
            <person name="Iwata A."/>
            <person name="Tuteja R."/>
            <person name="Penmetsa R.V."/>
            <person name="Wu W."/>
            <person name="Upadhyaya H.D."/>
            <person name="Yang S.P."/>
            <person name="Shah T."/>
            <person name="Saxena K.B."/>
            <person name="Michael T."/>
            <person name="McCombie W.R."/>
            <person name="Yang B."/>
            <person name="Zhang G."/>
            <person name="Yang H."/>
            <person name="Wang J."/>
            <person name="Spillane C."/>
            <person name="Cook D.R."/>
            <person name="May G.D."/>
            <person name="Xu X."/>
            <person name="Jackson S.A."/>
        </authorList>
    </citation>
    <scope>NUCLEOTIDE SEQUENCE [LARGE SCALE GENOMIC DNA]</scope>
</reference>
<dbReference type="STRING" id="3821.A0A151QUX8"/>
<dbReference type="OMA" id="AIFETKH"/>
<keyword evidence="4" id="KW-1185">Reference proteome</keyword>
<protein>
    <recommendedName>
        <fullName evidence="2">DUF4220 domain-containing protein</fullName>
    </recommendedName>
</protein>
<dbReference type="PANTHER" id="PTHR31325">
    <property type="entry name" value="OS01G0798800 PROTEIN-RELATED"/>
    <property type="match status" value="1"/>
</dbReference>
<name>A0A151QUX8_CAJCA</name>
<dbReference type="AlphaFoldDB" id="A0A151QUX8"/>
<feature type="transmembrane region" description="Helical" evidence="1">
    <location>
        <begin position="26"/>
        <end position="46"/>
    </location>
</feature>
<evidence type="ECO:0000313" key="3">
    <source>
        <dbReference type="EMBL" id="KYP34168.1"/>
    </source>
</evidence>
<dbReference type="Pfam" id="PF04578">
    <property type="entry name" value="DUF594"/>
    <property type="match status" value="1"/>
</dbReference>
<evidence type="ECO:0000256" key="1">
    <source>
        <dbReference type="SAM" id="Phobius"/>
    </source>
</evidence>
<feature type="transmembrane region" description="Helical" evidence="1">
    <location>
        <begin position="207"/>
        <end position="226"/>
    </location>
</feature>
<keyword evidence="1" id="KW-1133">Transmembrane helix</keyword>
<feature type="domain" description="DUF4220" evidence="2">
    <location>
        <begin position="3"/>
        <end position="276"/>
    </location>
</feature>
<proteinExistence type="predicted"/>
<feature type="transmembrane region" description="Helical" evidence="1">
    <location>
        <begin position="288"/>
        <end position="311"/>
    </location>
</feature>
<feature type="transmembrane region" description="Helical" evidence="1">
    <location>
        <begin position="80"/>
        <end position="97"/>
    </location>
</feature>
<feature type="transmembrane region" description="Helical" evidence="1">
    <location>
        <begin position="238"/>
        <end position="260"/>
    </location>
</feature>
<gene>
    <name evidence="3" type="ORF">KK1_044914</name>
</gene>
<dbReference type="Gramene" id="C.cajan_44486.t">
    <property type="protein sequence ID" value="C.cajan_44486.t.cds1"/>
    <property type="gene ID" value="C.cajan_44486"/>
</dbReference>
<evidence type="ECO:0000313" key="4">
    <source>
        <dbReference type="Proteomes" id="UP000075243"/>
    </source>
</evidence>
<organism evidence="3 4">
    <name type="scientific">Cajanus cajan</name>
    <name type="common">Pigeon pea</name>
    <name type="synonym">Cajanus indicus</name>
    <dbReference type="NCBI Taxonomy" id="3821"/>
    <lineage>
        <taxon>Eukaryota</taxon>
        <taxon>Viridiplantae</taxon>
        <taxon>Streptophyta</taxon>
        <taxon>Embryophyta</taxon>
        <taxon>Tracheophyta</taxon>
        <taxon>Spermatophyta</taxon>
        <taxon>Magnoliopsida</taxon>
        <taxon>eudicotyledons</taxon>
        <taxon>Gunneridae</taxon>
        <taxon>Pentapetalae</taxon>
        <taxon>rosids</taxon>
        <taxon>fabids</taxon>
        <taxon>Fabales</taxon>
        <taxon>Fabaceae</taxon>
        <taxon>Papilionoideae</taxon>
        <taxon>50 kb inversion clade</taxon>
        <taxon>NPAAA clade</taxon>
        <taxon>indigoferoid/millettioid clade</taxon>
        <taxon>Phaseoleae</taxon>
        <taxon>Cajanus</taxon>
    </lineage>
</organism>
<dbReference type="EMBL" id="KQ484667">
    <property type="protein sequence ID" value="KYP34168.1"/>
    <property type="molecule type" value="Genomic_DNA"/>
</dbReference>